<proteinExistence type="predicted"/>
<accession>A0A8X6PSY7</accession>
<comment type="caution">
    <text evidence="1">The sequence shown here is derived from an EMBL/GenBank/DDBJ whole genome shotgun (WGS) entry which is preliminary data.</text>
</comment>
<protein>
    <submittedName>
        <fullName evidence="1">Uncharacterized protein</fullName>
    </submittedName>
</protein>
<evidence type="ECO:0000313" key="1">
    <source>
        <dbReference type="EMBL" id="GFT87575.1"/>
    </source>
</evidence>
<reference evidence="1" key="1">
    <citation type="submission" date="2020-08" db="EMBL/GenBank/DDBJ databases">
        <title>Multicomponent nature underlies the extraordinary mechanical properties of spider dragline silk.</title>
        <authorList>
            <person name="Kono N."/>
            <person name="Nakamura H."/>
            <person name="Mori M."/>
            <person name="Yoshida Y."/>
            <person name="Ohtoshi R."/>
            <person name="Malay A.D."/>
            <person name="Moran D.A.P."/>
            <person name="Tomita M."/>
            <person name="Numata K."/>
            <person name="Arakawa K."/>
        </authorList>
    </citation>
    <scope>NUCLEOTIDE SEQUENCE</scope>
</reference>
<feature type="non-terminal residue" evidence="1">
    <location>
        <position position="1"/>
    </location>
</feature>
<sequence>PHHDEKTHTIWMAYFAPEARRNELFLFTCRDGRHICKIWIEWTEVGLEIGRSEIKNSIP</sequence>
<evidence type="ECO:0000313" key="2">
    <source>
        <dbReference type="Proteomes" id="UP000887013"/>
    </source>
</evidence>
<dbReference type="Proteomes" id="UP000887013">
    <property type="component" value="Unassembled WGS sequence"/>
</dbReference>
<dbReference type="EMBL" id="BMAW01120059">
    <property type="protein sequence ID" value="GFT87575.1"/>
    <property type="molecule type" value="Genomic_DNA"/>
</dbReference>
<gene>
    <name evidence="1" type="ORF">NPIL_42561</name>
</gene>
<dbReference type="AlphaFoldDB" id="A0A8X6PSY7"/>
<keyword evidence="2" id="KW-1185">Reference proteome</keyword>
<name>A0A8X6PSY7_NEPPI</name>
<organism evidence="1 2">
    <name type="scientific">Nephila pilipes</name>
    <name type="common">Giant wood spider</name>
    <name type="synonym">Nephila maculata</name>
    <dbReference type="NCBI Taxonomy" id="299642"/>
    <lineage>
        <taxon>Eukaryota</taxon>
        <taxon>Metazoa</taxon>
        <taxon>Ecdysozoa</taxon>
        <taxon>Arthropoda</taxon>
        <taxon>Chelicerata</taxon>
        <taxon>Arachnida</taxon>
        <taxon>Araneae</taxon>
        <taxon>Araneomorphae</taxon>
        <taxon>Entelegynae</taxon>
        <taxon>Araneoidea</taxon>
        <taxon>Nephilidae</taxon>
        <taxon>Nephila</taxon>
    </lineage>
</organism>